<reference evidence="9 10" key="1">
    <citation type="submission" date="2016-10" db="EMBL/GenBank/DDBJ databases">
        <authorList>
            <person name="de Groot N.N."/>
        </authorList>
    </citation>
    <scope>NUCLEOTIDE SEQUENCE [LARGE SCALE GENOMIC DNA]</scope>
    <source>
        <strain evidence="9 10">DSM 19706</strain>
    </source>
</reference>
<dbReference type="GO" id="GO:0030145">
    <property type="term" value="F:manganese ion binding"/>
    <property type="evidence" value="ECO:0007669"/>
    <property type="project" value="InterPro"/>
</dbReference>
<dbReference type="GO" id="GO:0009132">
    <property type="term" value="P:nucleoside diphosphate metabolic process"/>
    <property type="evidence" value="ECO:0007669"/>
    <property type="project" value="InterPro"/>
</dbReference>
<keyword evidence="6" id="KW-0460">Magnesium</keyword>
<evidence type="ECO:0000256" key="2">
    <source>
        <dbReference type="ARBA" id="ARBA00001946"/>
    </source>
</evidence>
<keyword evidence="7" id="KW-0464">Manganese</keyword>
<dbReference type="InterPro" id="IPR015797">
    <property type="entry name" value="NUDIX_hydrolase-like_dom_sf"/>
</dbReference>
<dbReference type="GO" id="GO:0000287">
    <property type="term" value="F:magnesium ion binding"/>
    <property type="evidence" value="ECO:0007669"/>
    <property type="project" value="InterPro"/>
</dbReference>
<keyword evidence="4" id="KW-0479">Metal-binding</keyword>
<dbReference type="SUPFAM" id="SSF55811">
    <property type="entry name" value="Nudix"/>
    <property type="match status" value="1"/>
</dbReference>
<dbReference type="Gene3D" id="3.90.79.10">
    <property type="entry name" value="Nucleoside Triphosphate Pyrophosphohydrolase"/>
    <property type="match status" value="1"/>
</dbReference>
<comment type="cofactor">
    <cofactor evidence="2">
        <name>Mg(2+)</name>
        <dbReference type="ChEBI" id="CHEBI:18420"/>
    </cofactor>
</comment>
<feature type="domain" description="Nudix hydrolase" evidence="8">
    <location>
        <begin position="28"/>
        <end position="165"/>
    </location>
</feature>
<dbReference type="EMBL" id="FOHK01000006">
    <property type="protein sequence ID" value="SET31245.1"/>
    <property type="molecule type" value="Genomic_DNA"/>
</dbReference>
<dbReference type="NCBIfam" id="NF007980">
    <property type="entry name" value="PRK10707.1"/>
    <property type="match status" value="1"/>
</dbReference>
<dbReference type="Proteomes" id="UP000199308">
    <property type="component" value="Unassembled WGS sequence"/>
</dbReference>
<evidence type="ECO:0000313" key="10">
    <source>
        <dbReference type="Proteomes" id="UP000199308"/>
    </source>
</evidence>
<comment type="cofactor">
    <cofactor evidence="1">
        <name>Mn(2+)</name>
        <dbReference type="ChEBI" id="CHEBI:29035"/>
    </cofactor>
</comment>
<evidence type="ECO:0000256" key="4">
    <source>
        <dbReference type="ARBA" id="ARBA00022723"/>
    </source>
</evidence>
<evidence type="ECO:0000256" key="7">
    <source>
        <dbReference type="ARBA" id="ARBA00023211"/>
    </source>
</evidence>
<protein>
    <submittedName>
        <fullName evidence="9">8-oxo-dGTP pyrophosphatase MutT, NUDIX family</fullName>
    </submittedName>
</protein>
<proteinExistence type="inferred from homology"/>
<evidence type="ECO:0000256" key="1">
    <source>
        <dbReference type="ARBA" id="ARBA00001936"/>
    </source>
</evidence>
<keyword evidence="5" id="KW-0378">Hydrolase</keyword>
<dbReference type="InterPro" id="IPR045121">
    <property type="entry name" value="CoAse"/>
</dbReference>
<dbReference type="AlphaFoldDB" id="A0A1I0DG26"/>
<dbReference type="PROSITE" id="PS51462">
    <property type="entry name" value="NUDIX"/>
    <property type="match status" value="1"/>
</dbReference>
<dbReference type="PROSITE" id="PS01293">
    <property type="entry name" value="NUDIX_COA"/>
    <property type="match status" value="1"/>
</dbReference>
<evidence type="ECO:0000256" key="6">
    <source>
        <dbReference type="ARBA" id="ARBA00022842"/>
    </source>
</evidence>
<gene>
    <name evidence="9" type="ORF">SAMN05660429_01499</name>
</gene>
<evidence type="ECO:0000256" key="5">
    <source>
        <dbReference type="ARBA" id="ARBA00022801"/>
    </source>
</evidence>
<dbReference type="RefSeq" id="WP_093328922.1">
    <property type="nucleotide sequence ID" value="NZ_AP027363.1"/>
</dbReference>
<dbReference type="PANTHER" id="PTHR12992:SF11">
    <property type="entry name" value="MITOCHONDRIAL COENZYME A DIPHOSPHATASE NUDT8"/>
    <property type="match status" value="1"/>
</dbReference>
<dbReference type="InterPro" id="IPR000086">
    <property type="entry name" value="NUDIX_hydrolase_dom"/>
</dbReference>
<dbReference type="CDD" id="cd03426">
    <property type="entry name" value="NUDIX_CoAse_Nudt7"/>
    <property type="match status" value="1"/>
</dbReference>
<sequence>MNKQEFKQKFLLRTTQKKATTFTFEGNRRPAAVLVALYEENDQLHLLLTKRATHLKHHAGQISFPGGKVEPSDIDSVATALRETEEETGIEADKIEIIGQLAPYDTITGFIVSPIVALLKQKPTIVIDPNEVAEVFYVPFSHFLDRTNHVAVPFERNKKTHNVLFMPYQQYNIWGATAAIIADLIAQLD</sequence>
<comment type="similarity">
    <text evidence="3">Belongs to the Nudix hydrolase family. PCD1 subfamily.</text>
</comment>
<organism evidence="9 10">
    <name type="scientific">Thalassotalea agarivorans</name>
    <name type="common">Thalassomonas agarivorans</name>
    <dbReference type="NCBI Taxonomy" id="349064"/>
    <lineage>
        <taxon>Bacteria</taxon>
        <taxon>Pseudomonadati</taxon>
        <taxon>Pseudomonadota</taxon>
        <taxon>Gammaproteobacteria</taxon>
        <taxon>Alteromonadales</taxon>
        <taxon>Colwelliaceae</taxon>
        <taxon>Thalassotalea</taxon>
    </lineage>
</organism>
<evidence type="ECO:0000313" key="9">
    <source>
        <dbReference type="EMBL" id="SET31245.1"/>
    </source>
</evidence>
<dbReference type="STRING" id="349064.SAMN05660429_01499"/>
<evidence type="ECO:0000259" key="8">
    <source>
        <dbReference type="PROSITE" id="PS51462"/>
    </source>
</evidence>
<dbReference type="GO" id="GO:0010945">
    <property type="term" value="F:coenzyme A diphosphatase activity"/>
    <property type="evidence" value="ECO:0007669"/>
    <property type="project" value="InterPro"/>
</dbReference>
<accession>A0A1I0DG26</accession>
<evidence type="ECO:0000256" key="3">
    <source>
        <dbReference type="ARBA" id="ARBA00006506"/>
    </source>
</evidence>
<name>A0A1I0DG26_THASX</name>
<dbReference type="PANTHER" id="PTHR12992">
    <property type="entry name" value="NUDIX HYDROLASE"/>
    <property type="match status" value="1"/>
</dbReference>
<dbReference type="InterPro" id="IPR000059">
    <property type="entry name" value="NUDIX_hydrolase_NudL_CS"/>
</dbReference>
<dbReference type="Pfam" id="PF00293">
    <property type="entry name" value="NUDIX"/>
    <property type="match status" value="1"/>
</dbReference>
<dbReference type="OrthoDB" id="9802805at2"/>
<keyword evidence="10" id="KW-1185">Reference proteome</keyword>